<keyword evidence="1" id="KW-0863">Zinc-finger</keyword>
<dbReference type="SMART" id="SM00355">
    <property type="entry name" value="ZnF_C2H2"/>
    <property type="match status" value="3"/>
</dbReference>
<feature type="domain" description="C2H2-type" evidence="2">
    <location>
        <begin position="126"/>
        <end position="154"/>
    </location>
</feature>
<protein>
    <recommendedName>
        <fullName evidence="2">C2H2-type domain-containing protein</fullName>
    </recommendedName>
</protein>
<name>A0A7J6D4P4_9TELE</name>
<dbReference type="Pfam" id="PF18717">
    <property type="entry name" value="CxC4"/>
    <property type="match status" value="1"/>
</dbReference>
<evidence type="ECO:0000313" key="3">
    <source>
        <dbReference type="EMBL" id="KAF4114172.1"/>
    </source>
</evidence>
<keyword evidence="1" id="KW-0862">Zinc</keyword>
<dbReference type="Gene3D" id="3.30.160.60">
    <property type="entry name" value="Classic Zinc Finger"/>
    <property type="match status" value="1"/>
</dbReference>
<organism evidence="3 4">
    <name type="scientific">Onychostoma macrolepis</name>
    <dbReference type="NCBI Taxonomy" id="369639"/>
    <lineage>
        <taxon>Eukaryota</taxon>
        <taxon>Metazoa</taxon>
        <taxon>Chordata</taxon>
        <taxon>Craniata</taxon>
        <taxon>Vertebrata</taxon>
        <taxon>Euteleostomi</taxon>
        <taxon>Actinopterygii</taxon>
        <taxon>Neopterygii</taxon>
        <taxon>Teleostei</taxon>
        <taxon>Ostariophysi</taxon>
        <taxon>Cypriniformes</taxon>
        <taxon>Cyprinidae</taxon>
        <taxon>Acrossocheilinae</taxon>
        <taxon>Onychostoma</taxon>
    </lineage>
</organism>
<reference evidence="3 4" key="1">
    <citation type="submission" date="2020-04" db="EMBL/GenBank/DDBJ databases">
        <title>Chromosome-level genome assembly of a cyprinid fish Onychostoma macrolepis by integration of Nanopore Sequencing, Bionano and Hi-C technology.</title>
        <authorList>
            <person name="Wang D."/>
        </authorList>
    </citation>
    <scope>NUCLEOTIDE SEQUENCE [LARGE SCALE GENOMIC DNA]</scope>
    <source>
        <strain evidence="3">SWU-2019</strain>
        <tissue evidence="3">Muscle</tissue>
    </source>
</reference>
<evidence type="ECO:0000259" key="2">
    <source>
        <dbReference type="PROSITE" id="PS50157"/>
    </source>
</evidence>
<dbReference type="AlphaFoldDB" id="A0A7J6D4P4"/>
<dbReference type="Proteomes" id="UP000579812">
    <property type="component" value="Unassembled WGS sequence"/>
</dbReference>
<keyword evidence="1" id="KW-0479">Metal-binding</keyword>
<evidence type="ECO:0000256" key="1">
    <source>
        <dbReference type="PROSITE-ProRule" id="PRU00042"/>
    </source>
</evidence>
<evidence type="ECO:0000313" key="4">
    <source>
        <dbReference type="Proteomes" id="UP000579812"/>
    </source>
</evidence>
<accession>A0A7J6D4P4</accession>
<dbReference type="PROSITE" id="PS50157">
    <property type="entry name" value="ZINC_FINGER_C2H2_2"/>
    <property type="match status" value="1"/>
</dbReference>
<gene>
    <name evidence="3" type="ORF">G5714_004395</name>
</gene>
<sequence>MTKTGYCSHQTFSDVASLLACVGSECVFCNKKELANKDHLMKKHLRDAVYFNENNQEKFVVFCFCKEKLQPFRSHYHCPLCQYDTFTWSSNFMKHLKGRHDKHVENTPDDVTGDPIEKQDSKTNSFVCPHCTAVLSSAKNLRRHIREVHNIDATPMIFVDAMKGIYVTPKYNHSPFFPIHVIKSTNPPNIDCEVEKCHEGYSARWYFFSVFTNLTDIWCQFRRTRVTFDSVVGRRNCQCQGNRRSRRCIHRMMGMWWLFQESPGTSDTQAEDIDDLESHLFESSVTCEPHNVTGSKICLMTEYLLKEKQIPCMQEIPLRLRTQEEQPPPCFVPKEATCPYCPGPTPPALCPYTVITTQATVYGISCVSVAVKQYNIVRFQEYSSGFHNFNNRVFITLPLCELLLSGLAKTTSGHSGHFVIL</sequence>
<dbReference type="EMBL" id="JAAMOB010000004">
    <property type="protein sequence ID" value="KAF4114172.1"/>
    <property type="molecule type" value="Genomic_DNA"/>
</dbReference>
<dbReference type="GO" id="GO:0008270">
    <property type="term" value="F:zinc ion binding"/>
    <property type="evidence" value="ECO:0007669"/>
    <property type="project" value="UniProtKB-KW"/>
</dbReference>
<dbReference type="InterPro" id="IPR040648">
    <property type="entry name" value="HMGXB3_CxC4"/>
</dbReference>
<dbReference type="PROSITE" id="PS00028">
    <property type="entry name" value="ZINC_FINGER_C2H2_1"/>
    <property type="match status" value="1"/>
</dbReference>
<proteinExistence type="predicted"/>
<comment type="caution">
    <text evidence="3">The sequence shown here is derived from an EMBL/GenBank/DDBJ whole genome shotgun (WGS) entry which is preliminary data.</text>
</comment>
<dbReference type="InterPro" id="IPR013087">
    <property type="entry name" value="Znf_C2H2_type"/>
</dbReference>
<keyword evidence="4" id="KW-1185">Reference proteome</keyword>